<dbReference type="SMART" id="SM00487">
    <property type="entry name" value="DEXDc"/>
    <property type="match status" value="1"/>
</dbReference>
<feature type="domain" description="Helicase ATP-binding" evidence="7">
    <location>
        <begin position="48"/>
        <end position="220"/>
    </location>
</feature>
<dbReference type="InterPro" id="IPR027417">
    <property type="entry name" value="P-loop_NTPase"/>
</dbReference>
<dbReference type="PROSITE" id="PS51194">
    <property type="entry name" value="HELICASE_CTER"/>
    <property type="match status" value="1"/>
</dbReference>
<dbReference type="GO" id="GO:0005694">
    <property type="term" value="C:chromosome"/>
    <property type="evidence" value="ECO:0007669"/>
    <property type="project" value="TreeGrafter"/>
</dbReference>
<feature type="non-terminal residue" evidence="9">
    <location>
        <position position="386"/>
    </location>
</feature>
<gene>
    <name evidence="9" type="ORF">M378DRAFT_86958</name>
</gene>
<keyword evidence="3" id="KW-0067">ATP-binding</keyword>
<dbReference type="GO" id="GO:0003676">
    <property type="term" value="F:nucleic acid binding"/>
    <property type="evidence" value="ECO:0007669"/>
    <property type="project" value="InterPro"/>
</dbReference>
<dbReference type="Gene3D" id="3.40.50.300">
    <property type="entry name" value="P-loop containing nucleotide triphosphate hydrolases"/>
    <property type="match status" value="2"/>
</dbReference>
<comment type="catalytic activity">
    <reaction evidence="4">
        <text>Couples ATP hydrolysis with the unwinding of duplex DNA by translocating in the 3'-5' direction.</text>
        <dbReference type="EC" id="5.6.2.4"/>
    </reaction>
</comment>
<keyword evidence="2" id="KW-0547">Nucleotide-binding</keyword>
<comment type="similarity">
    <text evidence="1">Belongs to the helicase family. RecQ subfamily.</text>
</comment>
<dbReference type="GO" id="GO:0043138">
    <property type="term" value="F:3'-5' DNA helicase activity"/>
    <property type="evidence" value="ECO:0007669"/>
    <property type="project" value="UniProtKB-EC"/>
</dbReference>
<evidence type="ECO:0000256" key="6">
    <source>
        <dbReference type="SAM" id="MobiDB-lite"/>
    </source>
</evidence>
<dbReference type="SMART" id="SM00490">
    <property type="entry name" value="HELICc"/>
    <property type="match status" value="1"/>
</dbReference>
<evidence type="ECO:0000256" key="5">
    <source>
        <dbReference type="ARBA" id="ARBA00034808"/>
    </source>
</evidence>
<dbReference type="GO" id="GO:0009378">
    <property type="term" value="F:four-way junction helicase activity"/>
    <property type="evidence" value="ECO:0007669"/>
    <property type="project" value="TreeGrafter"/>
</dbReference>
<dbReference type="InterPro" id="IPR014001">
    <property type="entry name" value="Helicase_ATP-bd"/>
</dbReference>
<dbReference type="GO" id="GO:0005634">
    <property type="term" value="C:nucleus"/>
    <property type="evidence" value="ECO:0007669"/>
    <property type="project" value="TreeGrafter"/>
</dbReference>
<evidence type="ECO:0000259" key="8">
    <source>
        <dbReference type="PROSITE" id="PS51194"/>
    </source>
</evidence>
<organism evidence="9 10">
    <name type="scientific">Amanita muscaria (strain Koide BX008)</name>
    <dbReference type="NCBI Taxonomy" id="946122"/>
    <lineage>
        <taxon>Eukaryota</taxon>
        <taxon>Fungi</taxon>
        <taxon>Dikarya</taxon>
        <taxon>Basidiomycota</taxon>
        <taxon>Agaricomycotina</taxon>
        <taxon>Agaricomycetes</taxon>
        <taxon>Agaricomycetidae</taxon>
        <taxon>Agaricales</taxon>
        <taxon>Pluteineae</taxon>
        <taxon>Amanitaceae</taxon>
        <taxon>Amanita</taxon>
    </lineage>
</organism>
<proteinExistence type="inferred from homology"/>
<feature type="region of interest" description="Disordered" evidence="6">
    <location>
        <begin position="1"/>
        <end position="22"/>
    </location>
</feature>
<evidence type="ECO:0000256" key="1">
    <source>
        <dbReference type="ARBA" id="ARBA00005446"/>
    </source>
</evidence>
<dbReference type="InterPro" id="IPR001650">
    <property type="entry name" value="Helicase_C-like"/>
</dbReference>
<evidence type="ECO:0000313" key="10">
    <source>
        <dbReference type="Proteomes" id="UP000054549"/>
    </source>
</evidence>
<dbReference type="Proteomes" id="UP000054549">
    <property type="component" value="Unassembled WGS sequence"/>
</dbReference>
<protein>
    <recommendedName>
        <fullName evidence="5">DNA 3'-5' helicase</fullName>
        <ecNumber evidence="5">5.6.2.4</ecNumber>
    </recommendedName>
</protein>
<dbReference type="STRING" id="946122.A0A0C2S5V0"/>
<sequence length="386" mass="43572">MDSSATQPSVDNHHQPSISSIPSDDEIRTKAMALLGKRPCQWQLNVCKASLTGFQDIISISATGTGKTLTFWLPLLFRPQGIQIVVTPLNILGQQNVDTLAKAEVKGIFISSKTATRKNFEAIASLQYRVVVVNPEVLMRTEGGFQTLFKNHLFADAIISIIIDEAHCISQWGSFRPEYRRLGDLRHLQRSPAPIMITSATLTPDALTDVKKTLAVHDEKLFVSQCSIDRPNINLAFRPMLNSRSSFFDLKFLLRDWQPGQPPPPKFIVFFDSIPESVQAGHYLRSLLPPDYRDKVKWFNSEMSDRFKAQETSRLTTYEIWGLMATDSFGMGMDVPDIMVVVQWGAICTISTLWQRFGRCVRDPNLEGTAVLFGEKDHLDPERQKK</sequence>
<dbReference type="HOGENOM" id="CLU_001103_19_0_1"/>
<dbReference type="Pfam" id="PF00270">
    <property type="entry name" value="DEAD"/>
    <property type="match status" value="1"/>
</dbReference>
<dbReference type="OrthoDB" id="10261556at2759"/>
<dbReference type="GO" id="GO:0005737">
    <property type="term" value="C:cytoplasm"/>
    <property type="evidence" value="ECO:0007669"/>
    <property type="project" value="TreeGrafter"/>
</dbReference>
<feature type="compositionally biased region" description="Polar residues" evidence="6">
    <location>
        <begin position="1"/>
        <end position="10"/>
    </location>
</feature>
<name>A0A0C2S5V0_AMAMK</name>
<accession>A0A0C2S5V0</accession>
<dbReference type="InterPro" id="IPR011545">
    <property type="entry name" value="DEAD/DEAH_box_helicase_dom"/>
</dbReference>
<dbReference type="InParanoid" id="A0A0C2S5V0"/>
<keyword evidence="10" id="KW-1185">Reference proteome</keyword>
<evidence type="ECO:0000256" key="3">
    <source>
        <dbReference type="ARBA" id="ARBA00022840"/>
    </source>
</evidence>
<dbReference type="EMBL" id="KN818347">
    <property type="protein sequence ID" value="KIL58120.1"/>
    <property type="molecule type" value="Genomic_DNA"/>
</dbReference>
<dbReference type="PROSITE" id="PS51192">
    <property type="entry name" value="HELICASE_ATP_BIND_1"/>
    <property type="match status" value="1"/>
</dbReference>
<dbReference type="Pfam" id="PF00271">
    <property type="entry name" value="Helicase_C"/>
    <property type="match status" value="1"/>
</dbReference>
<dbReference type="PANTHER" id="PTHR13710">
    <property type="entry name" value="DNA HELICASE RECQ FAMILY MEMBER"/>
    <property type="match status" value="1"/>
</dbReference>
<dbReference type="PANTHER" id="PTHR13710:SF120">
    <property type="entry name" value="BIFUNCTIONAL 3'-5' EXONUCLEASE_ATP-DEPENDENT HELICASE WRN"/>
    <property type="match status" value="1"/>
</dbReference>
<evidence type="ECO:0000313" key="9">
    <source>
        <dbReference type="EMBL" id="KIL58120.1"/>
    </source>
</evidence>
<evidence type="ECO:0000256" key="4">
    <source>
        <dbReference type="ARBA" id="ARBA00034617"/>
    </source>
</evidence>
<evidence type="ECO:0000256" key="2">
    <source>
        <dbReference type="ARBA" id="ARBA00022741"/>
    </source>
</evidence>
<feature type="domain" description="Helicase C-terminal" evidence="8">
    <location>
        <begin position="249"/>
        <end position="386"/>
    </location>
</feature>
<dbReference type="EC" id="5.6.2.4" evidence="5"/>
<dbReference type="GO" id="GO:0000724">
    <property type="term" value="P:double-strand break repair via homologous recombination"/>
    <property type="evidence" value="ECO:0007669"/>
    <property type="project" value="TreeGrafter"/>
</dbReference>
<dbReference type="AlphaFoldDB" id="A0A0C2S5V0"/>
<dbReference type="GO" id="GO:0005524">
    <property type="term" value="F:ATP binding"/>
    <property type="evidence" value="ECO:0007669"/>
    <property type="project" value="UniProtKB-KW"/>
</dbReference>
<dbReference type="SUPFAM" id="SSF52540">
    <property type="entry name" value="P-loop containing nucleoside triphosphate hydrolases"/>
    <property type="match status" value="1"/>
</dbReference>
<evidence type="ECO:0000259" key="7">
    <source>
        <dbReference type="PROSITE" id="PS51192"/>
    </source>
</evidence>
<reference evidence="9 10" key="1">
    <citation type="submission" date="2014-04" db="EMBL/GenBank/DDBJ databases">
        <title>Evolutionary Origins and Diversification of the Mycorrhizal Mutualists.</title>
        <authorList>
            <consortium name="DOE Joint Genome Institute"/>
            <consortium name="Mycorrhizal Genomics Consortium"/>
            <person name="Kohler A."/>
            <person name="Kuo A."/>
            <person name="Nagy L.G."/>
            <person name="Floudas D."/>
            <person name="Copeland A."/>
            <person name="Barry K.W."/>
            <person name="Cichocki N."/>
            <person name="Veneault-Fourrey C."/>
            <person name="LaButti K."/>
            <person name="Lindquist E.A."/>
            <person name="Lipzen A."/>
            <person name="Lundell T."/>
            <person name="Morin E."/>
            <person name="Murat C."/>
            <person name="Riley R."/>
            <person name="Ohm R."/>
            <person name="Sun H."/>
            <person name="Tunlid A."/>
            <person name="Henrissat B."/>
            <person name="Grigoriev I.V."/>
            <person name="Hibbett D.S."/>
            <person name="Martin F."/>
        </authorList>
    </citation>
    <scope>NUCLEOTIDE SEQUENCE [LARGE SCALE GENOMIC DNA]</scope>
    <source>
        <strain evidence="9 10">Koide BX008</strain>
    </source>
</reference>